<dbReference type="Pfam" id="PF09861">
    <property type="entry name" value="Lar_N"/>
    <property type="match status" value="1"/>
</dbReference>
<sequence length="424" mass="47253">MVKVDYGKEGLEIKLNPIWNVTILSPDEQIKLFNPVEEIVKIIKNPIGSDSLKKIVENKRDLKKVCIVVSDATRPLPSNLILEGLIKELNSYGINDNQIFILIATGLHRPTQEDEIERILGRGLRNRLKVINHVATDKNSMKFLGTTTNDSPIFINKNYCESELRILCGYVEPHFFFGFSGGRKSISPGIAGTETIQASHSANHIASPNSRFGIYKNNPLHRHAMEIAKKASPDFTINVCINEKHQITEIAAGDLEKVHKHLVNIQLKKIFKDILEPYDIVVCGNGGYPLDLNLYQAIKSMAIGEIAVKNGGTIISVNECGDGIGAEKFRELIFSGMDPKVLYNKILNSEIVVPDQWEIQILIRILKKAEIYVVSNLKENEIGNIGLKYATTVEEAIKQGLEQYGEDASILILPNGPQILPILK</sequence>
<dbReference type="InterPro" id="IPR047926">
    <property type="entry name" value="Ni_dep_LarA"/>
</dbReference>
<dbReference type="Gene3D" id="3.90.226.30">
    <property type="match status" value="1"/>
</dbReference>
<dbReference type="GO" id="GO:0050043">
    <property type="term" value="F:lactate racemase activity"/>
    <property type="evidence" value="ECO:0007669"/>
    <property type="project" value="InterPro"/>
</dbReference>
<dbReference type="InterPro" id="IPR048068">
    <property type="entry name" value="LarA-like"/>
</dbReference>
<proteinExistence type="predicted"/>
<evidence type="ECO:0000313" key="3">
    <source>
        <dbReference type="EMBL" id="KKN26874.1"/>
    </source>
</evidence>
<dbReference type="PANTHER" id="PTHR33171">
    <property type="entry name" value="LAR_N DOMAIN-CONTAINING PROTEIN"/>
    <property type="match status" value="1"/>
</dbReference>
<dbReference type="PANTHER" id="PTHR33171:SF17">
    <property type="entry name" value="LARA-LIKE N-TERMINAL DOMAIN-CONTAINING PROTEIN"/>
    <property type="match status" value="1"/>
</dbReference>
<protein>
    <submittedName>
        <fullName evidence="3">Uncharacterized protein</fullName>
    </submittedName>
</protein>
<dbReference type="InterPro" id="IPR043166">
    <property type="entry name" value="LarA-like_C"/>
</dbReference>
<evidence type="ECO:0000259" key="2">
    <source>
        <dbReference type="Pfam" id="PF21113"/>
    </source>
</evidence>
<accession>A0A0F9P9R7</accession>
<feature type="domain" description="Lactate racemase C-terminal" evidence="2">
    <location>
        <begin position="277"/>
        <end position="417"/>
    </location>
</feature>
<reference evidence="3" key="1">
    <citation type="journal article" date="2015" name="Nature">
        <title>Complex archaea that bridge the gap between prokaryotes and eukaryotes.</title>
        <authorList>
            <person name="Spang A."/>
            <person name="Saw J.H."/>
            <person name="Jorgensen S.L."/>
            <person name="Zaremba-Niedzwiedzka K."/>
            <person name="Martijn J."/>
            <person name="Lind A.E."/>
            <person name="van Eijk R."/>
            <person name="Schleper C."/>
            <person name="Guy L."/>
            <person name="Ettema T.J."/>
        </authorList>
    </citation>
    <scope>NUCLEOTIDE SEQUENCE</scope>
</reference>
<dbReference type="Gene3D" id="3.40.50.11440">
    <property type="match status" value="1"/>
</dbReference>
<gene>
    <name evidence="3" type="ORF">LCGC14_0870290</name>
</gene>
<dbReference type="Pfam" id="PF21113">
    <property type="entry name" value="LarA_C"/>
    <property type="match status" value="1"/>
</dbReference>
<dbReference type="EMBL" id="LAZR01002687">
    <property type="protein sequence ID" value="KKN26874.1"/>
    <property type="molecule type" value="Genomic_DNA"/>
</dbReference>
<evidence type="ECO:0000259" key="1">
    <source>
        <dbReference type="Pfam" id="PF09861"/>
    </source>
</evidence>
<dbReference type="NCBIfam" id="NF033504">
    <property type="entry name" value="Ni_dep_LarA"/>
    <property type="match status" value="1"/>
</dbReference>
<dbReference type="InterPro" id="IPR048520">
    <property type="entry name" value="LarA_C"/>
</dbReference>
<organism evidence="3">
    <name type="scientific">marine sediment metagenome</name>
    <dbReference type="NCBI Taxonomy" id="412755"/>
    <lineage>
        <taxon>unclassified sequences</taxon>
        <taxon>metagenomes</taxon>
        <taxon>ecological metagenomes</taxon>
    </lineage>
</organism>
<dbReference type="AlphaFoldDB" id="A0A0F9P9R7"/>
<name>A0A0F9P9R7_9ZZZZ</name>
<feature type="domain" description="LarA-like N-terminal" evidence="1">
    <location>
        <begin position="6"/>
        <end position="212"/>
    </location>
</feature>
<dbReference type="InterPro" id="IPR018657">
    <property type="entry name" value="LarA-like_N"/>
</dbReference>
<comment type="caution">
    <text evidence="3">The sequence shown here is derived from an EMBL/GenBank/DDBJ whole genome shotgun (WGS) entry which is preliminary data.</text>
</comment>